<protein>
    <submittedName>
        <fullName evidence="3">Uncharacterized protein</fullName>
    </submittedName>
</protein>
<evidence type="ECO:0000313" key="4">
    <source>
        <dbReference type="Proteomes" id="UP000296352"/>
    </source>
</evidence>
<feature type="transmembrane region" description="Helical" evidence="2">
    <location>
        <begin position="406"/>
        <end position="426"/>
    </location>
</feature>
<feature type="region of interest" description="Disordered" evidence="1">
    <location>
        <begin position="116"/>
        <end position="143"/>
    </location>
</feature>
<keyword evidence="4" id="KW-1185">Reference proteome</keyword>
<dbReference type="KEGG" id="cee:CENDO_03755"/>
<evidence type="ECO:0000313" key="3">
    <source>
        <dbReference type="EMBL" id="QCB28044.1"/>
    </source>
</evidence>
<gene>
    <name evidence="3" type="ORF">CENDO_03755</name>
</gene>
<organism evidence="3 4">
    <name type="scientific">Corynebacterium endometrii</name>
    <dbReference type="NCBI Taxonomy" id="2488819"/>
    <lineage>
        <taxon>Bacteria</taxon>
        <taxon>Bacillati</taxon>
        <taxon>Actinomycetota</taxon>
        <taxon>Actinomycetes</taxon>
        <taxon>Mycobacteriales</taxon>
        <taxon>Corynebacteriaceae</taxon>
        <taxon>Corynebacterium</taxon>
    </lineage>
</organism>
<feature type="compositionally biased region" description="Acidic residues" evidence="1">
    <location>
        <begin position="306"/>
        <end position="320"/>
    </location>
</feature>
<dbReference type="NCBIfam" id="NF045516">
    <property type="entry name" value="GlpR"/>
    <property type="match status" value="1"/>
</dbReference>
<keyword evidence="2" id="KW-1133">Transmembrane helix</keyword>
<feature type="transmembrane region" description="Helical" evidence="2">
    <location>
        <begin position="6"/>
        <end position="23"/>
    </location>
</feature>
<feature type="compositionally biased region" description="Acidic residues" evidence="1">
    <location>
        <begin position="207"/>
        <end position="222"/>
    </location>
</feature>
<sequence length="511" mass="56167">MSGGLGIVLIIIVWLFVLAPWLLRSQRPVSHTGEAFDDTRVLFEGGSGNVEGRRRPKLTPGDIHAHEQDEEDYELVEAVEEDAPRQTIAGAAARAKADTLSSRGNRFFAYGAAEKAKLEQQGSEEKESTADASAGEASELIDGEVVEETPAEAAESYRASQRLPRDVELVEDVEDLDISDEIDEVETHAQPRVKRVSLRDRFDEDVLEENLLDEPTEREDAEGDKAHPGSSHEPSTPAVDREHEKVAAAEVEIFTAPALAAVSEDAYELDETYTSPVDLLYPGAVDPQPVSDVNSKERASEAQAPLDDEDRNEGDAEGLEQSELQAAGRTGEVAVHEMAEDMSEELSEEELEFAARRMGRGGWDPIADKQASASRFQRRQRTLIALAIVVVATVALGIVVGGWAWMAALAAGIVSTLYLVALRSQVRQEHALRTRRIRQLRRARLGVRNASDEELAIPRNLRRPGAVVLEADDDSPDFDHLPVHFADDDVFDPSEPQRRRGRDDLAARRVG</sequence>
<dbReference type="OrthoDB" id="3696421at2"/>
<reference evidence="3 4" key="1">
    <citation type="submission" date="2019-04" db="EMBL/GenBank/DDBJ databases">
        <title>Corynebacterium endometrii sp. nov., isolated from the uterus of a cow with endometritis.</title>
        <authorList>
            <person name="Ballas P."/>
            <person name="Ruckert C."/>
            <person name="Wagener K."/>
            <person name="Drillich M."/>
            <person name="Kaempfer P."/>
            <person name="Busse H.-J."/>
            <person name="Ehling-Schulz M."/>
        </authorList>
    </citation>
    <scope>NUCLEOTIDE SEQUENCE [LARGE SCALE GENOMIC DNA]</scope>
    <source>
        <strain evidence="3 4">LMM-1653</strain>
    </source>
</reference>
<keyword evidence="2" id="KW-0812">Transmembrane</keyword>
<feature type="compositionally biased region" description="Basic and acidic residues" evidence="1">
    <location>
        <begin position="116"/>
        <end position="129"/>
    </location>
</feature>
<dbReference type="AlphaFoldDB" id="A0A4P7QGW6"/>
<feature type="transmembrane region" description="Helical" evidence="2">
    <location>
        <begin position="382"/>
        <end position="400"/>
    </location>
</feature>
<accession>A0A4P7QGW6</accession>
<dbReference type="Proteomes" id="UP000296352">
    <property type="component" value="Chromosome"/>
</dbReference>
<feature type="compositionally biased region" description="Basic and acidic residues" evidence="1">
    <location>
        <begin position="495"/>
        <end position="511"/>
    </location>
</feature>
<evidence type="ECO:0000256" key="1">
    <source>
        <dbReference type="SAM" id="MobiDB-lite"/>
    </source>
</evidence>
<dbReference type="RefSeq" id="WP_136140837.1">
    <property type="nucleotide sequence ID" value="NZ_CP039247.1"/>
</dbReference>
<evidence type="ECO:0000256" key="2">
    <source>
        <dbReference type="SAM" id="Phobius"/>
    </source>
</evidence>
<dbReference type="EMBL" id="CP039247">
    <property type="protein sequence ID" value="QCB28044.1"/>
    <property type="molecule type" value="Genomic_DNA"/>
</dbReference>
<proteinExistence type="predicted"/>
<dbReference type="InterPro" id="IPR053779">
    <property type="entry name" value="GlpR"/>
</dbReference>
<feature type="region of interest" description="Disordered" evidence="1">
    <location>
        <begin position="486"/>
        <end position="511"/>
    </location>
</feature>
<feature type="region of interest" description="Disordered" evidence="1">
    <location>
        <begin position="278"/>
        <end position="330"/>
    </location>
</feature>
<feature type="region of interest" description="Disordered" evidence="1">
    <location>
        <begin position="207"/>
        <end position="246"/>
    </location>
</feature>
<name>A0A4P7QGW6_9CORY</name>
<keyword evidence="2" id="KW-0472">Membrane</keyword>